<comment type="subcellular location">
    <subcellularLocation>
        <location evidence="1">Secreted</location>
    </subcellularLocation>
</comment>
<evidence type="ECO:0000256" key="1">
    <source>
        <dbReference type="ARBA" id="ARBA00004613"/>
    </source>
</evidence>
<dbReference type="PANTHER" id="PTHR21700:SF23">
    <property type="entry name" value="TRANSTHYRETIN-LIKE FAMILY PROTEIN"/>
    <property type="match status" value="1"/>
</dbReference>
<dbReference type="AlphaFoldDB" id="A0A368FMU6"/>
<name>A0A368FMU6_ANCCA</name>
<comment type="caution">
    <text evidence="5">The sequence shown here is derived from an EMBL/GenBank/DDBJ whole genome shotgun (WGS) entry which is preliminary data.</text>
</comment>
<dbReference type="PANTHER" id="PTHR21700">
    <property type="entry name" value="TRANSTHYRETIN-LIKE FAMILY PROTEIN-RELATED"/>
    <property type="match status" value="1"/>
</dbReference>
<protein>
    <submittedName>
        <fullName evidence="5">Transthyretin-like family protein</fullName>
    </submittedName>
</protein>
<proteinExistence type="inferred from homology"/>
<dbReference type="InterPro" id="IPR001534">
    <property type="entry name" value="Transthyretin-like"/>
</dbReference>
<comment type="similarity">
    <text evidence="2">Belongs to the nematode transthyretin-like family.</text>
</comment>
<organism evidence="5 6">
    <name type="scientific">Ancylostoma caninum</name>
    <name type="common">Dog hookworm</name>
    <dbReference type="NCBI Taxonomy" id="29170"/>
    <lineage>
        <taxon>Eukaryota</taxon>
        <taxon>Metazoa</taxon>
        <taxon>Ecdysozoa</taxon>
        <taxon>Nematoda</taxon>
        <taxon>Chromadorea</taxon>
        <taxon>Rhabditida</taxon>
        <taxon>Rhabditina</taxon>
        <taxon>Rhabditomorpha</taxon>
        <taxon>Strongyloidea</taxon>
        <taxon>Ancylostomatidae</taxon>
        <taxon>Ancylostomatinae</taxon>
        <taxon>Ancylostoma</taxon>
    </lineage>
</organism>
<sequence length="222" mass="23030">MHESEKLSVFSEIHQTLIMNSLICLLFVLPCTFSQIPGLSGLSELLGLGGGGFQQGVAGGGIQGFPGSQGYLGGERSYYVRGRLLCGILGAEGARVSLWENRGGGSPVVYEEAVVDASGTFYVKAEILNGGVWNPLTPYGYLSLTISHNCQGQRHMVVELPTSYFNQGIGEIKTFDLGTINLEGRFPCEGTSNFLGGGGPAGFGGGIGSGFAGSIGGAPVQI</sequence>
<evidence type="ECO:0000256" key="2">
    <source>
        <dbReference type="ARBA" id="ARBA00010112"/>
    </source>
</evidence>
<keyword evidence="3" id="KW-0964">Secreted</keyword>
<dbReference type="Pfam" id="PF01060">
    <property type="entry name" value="TTR-52"/>
    <property type="match status" value="1"/>
</dbReference>
<dbReference type="OrthoDB" id="5800079at2759"/>
<dbReference type="Gene3D" id="2.60.40.3330">
    <property type="match status" value="1"/>
</dbReference>
<dbReference type="STRING" id="29170.A0A368FMU6"/>
<keyword evidence="4" id="KW-0732">Signal</keyword>
<dbReference type="Proteomes" id="UP000252519">
    <property type="component" value="Unassembled WGS sequence"/>
</dbReference>
<keyword evidence="6" id="KW-1185">Reference proteome</keyword>
<dbReference type="GO" id="GO:0009986">
    <property type="term" value="C:cell surface"/>
    <property type="evidence" value="ECO:0007669"/>
    <property type="project" value="InterPro"/>
</dbReference>
<dbReference type="InterPro" id="IPR038479">
    <property type="entry name" value="Transthyretin-like_sf"/>
</dbReference>
<evidence type="ECO:0000313" key="5">
    <source>
        <dbReference type="EMBL" id="RCN33551.1"/>
    </source>
</evidence>
<gene>
    <name evidence="5" type="ORF">ANCCAN_20616</name>
</gene>
<accession>A0A368FMU6</accession>
<evidence type="ECO:0000313" key="6">
    <source>
        <dbReference type="Proteomes" id="UP000252519"/>
    </source>
</evidence>
<dbReference type="GO" id="GO:0005576">
    <property type="term" value="C:extracellular region"/>
    <property type="evidence" value="ECO:0007669"/>
    <property type="project" value="UniProtKB-SubCell"/>
</dbReference>
<evidence type="ECO:0000256" key="4">
    <source>
        <dbReference type="ARBA" id="ARBA00022729"/>
    </source>
</evidence>
<evidence type="ECO:0000256" key="3">
    <source>
        <dbReference type="ARBA" id="ARBA00022525"/>
    </source>
</evidence>
<dbReference type="EMBL" id="JOJR01000900">
    <property type="protein sequence ID" value="RCN33551.1"/>
    <property type="molecule type" value="Genomic_DNA"/>
</dbReference>
<reference evidence="5 6" key="1">
    <citation type="submission" date="2014-10" db="EMBL/GenBank/DDBJ databases">
        <title>Draft genome of the hookworm Ancylostoma caninum.</title>
        <authorList>
            <person name="Mitreva M."/>
        </authorList>
    </citation>
    <scope>NUCLEOTIDE SEQUENCE [LARGE SCALE GENOMIC DNA]</scope>
    <source>
        <strain evidence="5 6">Baltimore</strain>
    </source>
</reference>